<evidence type="ECO:0000313" key="1">
    <source>
        <dbReference type="EMBL" id="KIM99888.1"/>
    </source>
</evidence>
<protein>
    <submittedName>
        <fullName evidence="1">Uncharacterized protein</fullName>
    </submittedName>
</protein>
<accession>A0A0C3CLK0</accession>
<name>A0A0C3CLK0_OIDMZ</name>
<proteinExistence type="predicted"/>
<dbReference type="HOGENOM" id="CLU_2961406_0_0_1"/>
<reference evidence="1 2" key="1">
    <citation type="submission" date="2014-04" db="EMBL/GenBank/DDBJ databases">
        <authorList>
            <consortium name="DOE Joint Genome Institute"/>
            <person name="Kuo A."/>
            <person name="Martino E."/>
            <person name="Perotto S."/>
            <person name="Kohler A."/>
            <person name="Nagy L.G."/>
            <person name="Floudas D."/>
            <person name="Copeland A."/>
            <person name="Barry K.W."/>
            <person name="Cichocki N."/>
            <person name="Veneault-Fourrey C."/>
            <person name="LaButti K."/>
            <person name="Lindquist E.A."/>
            <person name="Lipzen A."/>
            <person name="Lundell T."/>
            <person name="Morin E."/>
            <person name="Murat C."/>
            <person name="Sun H."/>
            <person name="Tunlid A."/>
            <person name="Henrissat B."/>
            <person name="Grigoriev I.V."/>
            <person name="Hibbett D.S."/>
            <person name="Martin F."/>
            <person name="Nordberg H.P."/>
            <person name="Cantor M.N."/>
            <person name="Hua S.X."/>
        </authorList>
    </citation>
    <scope>NUCLEOTIDE SEQUENCE [LARGE SCALE GENOMIC DNA]</scope>
    <source>
        <strain evidence="1 2">Zn</strain>
    </source>
</reference>
<sequence length="59" mass="6423">MCFSSDVVGRDLKPFQPQIDTTCKQSSTAFEEESSSYAGEAASSFPIQPLKVVLPRLPT</sequence>
<dbReference type="InParanoid" id="A0A0C3CLK0"/>
<dbReference type="Proteomes" id="UP000054321">
    <property type="component" value="Unassembled WGS sequence"/>
</dbReference>
<dbReference type="AlphaFoldDB" id="A0A0C3CLK0"/>
<keyword evidence="2" id="KW-1185">Reference proteome</keyword>
<organism evidence="1 2">
    <name type="scientific">Oidiodendron maius (strain Zn)</name>
    <dbReference type="NCBI Taxonomy" id="913774"/>
    <lineage>
        <taxon>Eukaryota</taxon>
        <taxon>Fungi</taxon>
        <taxon>Dikarya</taxon>
        <taxon>Ascomycota</taxon>
        <taxon>Pezizomycotina</taxon>
        <taxon>Leotiomycetes</taxon>
        <taxon>Leotiomycetes incertae sedis</taxon>
        <taxon>Myxotrichaceae</taxon>
        <taxon>Oidiodendron</taxon>
    </lineage>
</organism>
<evidence type="ECO:0000313" key="2">
    <source>
        <dbReference type="Proteomes" id="UP000054321"/>
    </source>
</evidence>
<gene>
    <name evidence="1" type="ORF">OIDMADRAFT_19806</name>
</gene>
<dbReference type="EMBL" id="KN832878">
    <property type="protein sequence ID" value="KIM99888.1"/>
    <property type="molecule type" value="Genomic_DNA"/>
</dbReference>
<reference evidence="2" key="2">
    <citation type="submission" date="2015-01" db="EMBL/GenBank/DDBJ databases">
        <title>Evolutionary Origins and Diversification of the Mycorrhizal Mutualists.</title>
        <authorList>
            <consortium name="DOE Joint Genome Institute"/>
            <consortium name="Mycorrhizal Genomics Consortium"/>
            <person name="Kohler A."/>
            <person name="Kuo A."/>
            <person name="Nagy L.G."/>
            <person name="Floudas D."/>
            <person name="Copeland A."/>
            <person name="Barry K.W."/>
            <person name="Cichocki N."/>
            <person name="Veneault-Fourrey C."/>
            <person name="LaButti K."/>
            <person name="Lindquist E.A."/>
            <person name="Lipzen A."/>
            <person name="Lundell T."/>
            <person name="Morin E."/>
            <person name="Murat C."/>
            <person name="Riley R."/>
            <person name="Ohm R."/>
            <person name="Sun H."/>
            <person name="Tunlid A."/>
            <person name="Henrissat B."/>
            <person name="Grigoriev I.V."/>
            <person name="Hibbett D.S."/>
            <person name="Martin F."/>
        </authorList>
    </citation>
    <scope>NUCLEOTIDE SEQUENCE [LARGE SCALE GENOMIC DNA]</scope>
    <source>
        <strain evidence="2">Zn</strain>
    </source>
</reference>